<comment type="caution">
    <text evidence="1">The sequence shown here is derived from an EMBL/GenBank/DDBJ whole genome shotgun (WGS) entry which is preliminary data.</text>
</comment>
<proteinExistence type="predicted"/>
<protein>
    <submittedName>
        <fullName evidence="1">Uncharacterized protein</fullName>
    </submittedName>
</protein>
<sequence>MVDNAYGALIAADRGAAAEGDLRSRAIELHGKLEIYINQRKKRDSHLANIKRDSKGLVTDLYKKLTDVLDLHLRPVDVNRINNAIERDTVHARFGILYLLQDTDIRYSTASIIQTVFKSSMAAGNAVLEGFNISSWQAPKPAFLGSSNQIETPLIAELVHSNGSSAGNLISAKLKKQLAADALLSTIENPVSDILRKSRIAQERPSGQSLFKKIVKYIWDQLLAFIKHIPGACANFVVAEMRALVFYIAEKIAGHAIPFLKDSYELVKDIYAVIKETCNTLAQRAQFATFRLKPGYSTTLANVCASLRKWSKLQTPLASAGWHTIGIASSIALPGFGGLLASIGKAITLLCDVAAQMVEARRIRAFLRQAQARFAEEPRESEHAEYKPGTSGGLSNDGDAFAKFFSEACKASPAVAFLILNSALAGPLFTRIETQNENNTQLISAHVYNEASKWFSELKVFGAEYLRTRIYYFKSFTERDARRKGDAIPPSFQALAANYGASLPS</sequence>
<accession>A0A0F5K3B7</accession>
<evidence type="ECO:0000313" key="1">
    <source>
        <dbReference type="EMBL" id="KKB64568.1"/>
    </source>
</evidence>
<gene>
    <name evidence="1" type="ORF">WM40_03735</name>
</gene>
<evidence type="ECO:0000313" key="2">
    <source>
        <dbReference type="Proteomes" id="UP000033618"/>
    </source>
</evidence>
<keyword evidence="2" id="KW-1185">Reference proteome</keyword>
<dbReference type="Proteomes" id="UP000033618">
    <property type="component" value="Unassembled WGS sequence"/>
</dbReference>
<dbReference type="EMBL" id="LAQU01000003">
    <property type="protein sequence ID" value="KKB64568.1"/>
    <property type="molecule type" value="Genomic_DNA"/>
</dbReference>
<dbReference type="PATRIC" id="fig|28092.6.peg.891"/>
<name>A0A0F5K3B7_9BURK</name>
<dbReference type="AlphaFoldDB" id="A0A0F5K3B7"/>
<reference evidence="1 2" key="1">
    <citation type="submission" date="2015-03" db="EMBL/GenBank/DDBJ databases">
        <title>Draft Genome Sequence of Burkholderia andropogonis type strain ICMP2807, isolated from Sorghum bicolor.</title>
        <authorList>
            <person name="Lopes-Santos L."/>
            <person name="Castro D.B."/>
            <person name="Ottoboni L.M."/>
            <person name="Park D."/>
            <person name="Weirc B.S."/>
            <person name="Destefano S.A."/>
        </authorList>
    </citation>
    <scope>NUCLEOTIDE SEQUENCE [LARGE SCALE GENOMIC DNA]</scope>
    <source>
        <strain evidence="1 2">ICMP2807</strain>
    </source>
</reference>
<organism evidence="1 2">
    <name type="scientific">Robbsia andropogonis</name>
    <dbReference type="NCBI Taxonomy" id="28092"/>
    <lineage>
        <taxon>Bacteria</taxon>
        <taxon>Pseudomonadati</taxon>
        <taxon>Pseudomonadota</taxon>
        <taxon>Betaproteobacteria</taxon>
        <taxon>Burkholderiales</taxon>
        <taxon>Burkholderiaceae</taxon>
        <taxon>Robbsia</taxon>
    </lineage>
</organism>